<organism evidence="4 5">
    <name type="scientific">Gloeobacter kilaueensis (strain ATCC BAA-2537 / CCAP 1431/1 / ULC 316 / JS1)</name>
    <dbReference type="NCBI Taxonomy" id="1183438"/>
    <lineage>
        <taxon>Bacteria</taxon>
        <taxon>Bacillati</taxon>
        <taxon>Cyanobacteriota</taxon>
        <taxon>Cyanophyceae</taxon>
        <taxon>Gloeobacterales</taxon>
        <taxon>Gloeobacteraceae</taxon>
        <taxon>Gloeobacter</taxon>
    </lineage>
</organism>
<dbReference type="KEGG" id="glj:GKIL_1320"/>
<protein>
    <submittedName>
        <fullName evidence="4">UspA domain-containing protein</fullName>
    </submittedName>
</protein>
<dbReference type="Proteomes" id="UP000017396">
    <property type="component" value="Chromosome"/>
</dbReference>
<dbReference type="PANTHER" id="PTHR46268:SF8">
    <property type="entry name" value="UNIVERSAL STRESS PROTEIN SLL1388"/>
    <property type="match status" value="1"/>
</dbReference>
<gene>
    <name evidence="4" type="ORF">GKIL_1320</name>
</gene>
<dbReference type="SUPFAM" id="SSF52402">
    <property type="entry name" value="Adenine nucleotide alpha hydrolases-like"/>
    <property type="match status" value="1"/>
</dbReference>
<evidence type="ECO:0000259" key="3">
    <source>
        <dbReference type="Pfam" id="PF00582"/>
    </source>
</evidence>
<dbReference type="PRINTS" id="PR01438">
    <property type="entry name" value="UNVRSLSTRESS"/>
</dbReference>
<dbReference type="InterPro" id="IPR006016">
    <property type="entry name" value="UspA"/>
</dbReference>
<dbReference type="Pfam" id="PF00582">
    <property type="entry name" value="Usp"/>
    <property type="match status" value="1"/>
</dbReference>
<keyword evidence="5" id="KW-1185">Reference proteome</keyword>
<dbReference type="Gene3D" id="3.40.50.620">
    <property type="entry name" value="HUPs"/>
    <property type="match status" value="1"/>
</dbReference>
<name>U5QF59_GLOK1</name>
<dbReference type="InterPro" id="IPR006015">
    <property type="entry name" value="Universal_stress_UspA"/>
</dbReference>
<proteinExistence type="inferred from homology"/>
<dbReference type="HOGENOM" id="CLU_049301_16_1_3"/>
<dbReference type="STRING" id="1183438.GKIL_1320"/>
<comment type="similarity">
    <text evidence="1">Belongs to the universal stress protein A family.</text>
</comment>
<dbReference type="eggNOG" id="COG0589">
    <property type="taxonomic scope" value="Bacteria"/>
</dbReference>
<dbReference type="InterPro" id="IPR014729">
    <property type="entry name" value="Rossmann-like_a/b/a_fold"/>
</dbReference>
<dbReference type="EMBL" id="CP003587">
    <property type="protein sequence ID" value="AGY57566.1"/>
    <property type="molecule type" value="Genomic_DNA"/>
</dbReference>
<dbReference type="PANTHER" id="PTHR46268">
    <property type="entry name" value="STRESS RESPONSE PROTEIN NHAX"/>
    <property type="match status" value="1"/>
</dbReference>
<sequence>MFTRRRLRTGGQQGSGADADGEQKPTMLKTVLVAVDSSDFAWRVIEALQTLQLAPNCLVVLTHIVPPPAGEDFVEADVPQEQEGVPEPIAAENWLEALSARVDFPIAREVVTGDAAEEIVRLAGIHRCELIVIGSRGLKGLDRVIRGSVSSEVVADAPCSVLVVRG</sequence>
<evidence type="ECO:0000256" key="1">
    <source>
        <dbReference type="ARBA" id="ARBA00008791"/>
    </source>
</evidence>
<feature type="domain" description="UspA" evidence="3">
    <location>
        <begin position="27"/>
        <end position="165"/>
    </location>
</feature>
<accession>U5QF59</accession>
<dbReference type="CDD" id="cd00293">
    <property type="entry name" value="USP-like"/>
    <property type="match status" value="1"/>
</dbReference>
<evidence type="ECO:0000256" key="2">
    <source>
        <dbReference type="SAM" id="MobiDB-lite"/>
    </source>
</evidence>
<dbReference type="AlphaFoldDB" id="U5QF59"/>
<reference evidence="4 5" key="1">
    <citation type="journal article" date="2013" name="PLoS ONE">
        <title>Cultivation and Complete Genome Sequencing of Gloeobacter kilaueensis sp. nov., from a Lava Cave in Kilauea Caldera, Hawai'i.</title>
        <authorList>
            <person name="Saw J.H."/>
            <person name="Schatz M."/>
            <person name="Brown M.V."/>
            <person name="Kunkel D.D."/>
            <person name="Foster J.S."/>
            <person name="Shick H."/>
            <person name="Christensen S."/>
            <person name="Hou S."/>
            <person name="Wan X."/>
            <person name="Donachie S.P."/>
        </authorList>
    </citation>
    <scope>NUCLEOTIDE SEQUENCE [LARGE SCALE GENOMIC DNA]</scope>
    <source>
        <strain evidence="5">JS</strain>
    </source>
</reference>
<dbReference type="RefSeq" id="WP_023172659.1">
    <property type="nucleotide sequence ID" value="NC_022600.1"/>
</dbReference>
<evidence type="ECO:0000313" key="4">
    <source>
        <dbReference type="EMBL" id="AGY57566.1"/>
    </source>
</evidence>
<feature type="region of interest" description="Disordered" evidence="2">
    <location>
        <begin position="1"/>
        <end position="23"/>
    </location>
</feature>
<evidence type="ECO:0000313" key="5">
    <source>
        <dbReference type="Proteomes" id="UP000017396"/>
    </source>
</evidence>